<dbReference type="PANTHER" id="PTHR45036">
    <property type="entry name" value="METHYLTRANSFERASE LIKE 7B"/>
    <property type="match status" value="1"/>
</dbReference>
<comment type="caution">
    <text evidence="2">The sequence shown here is derived from an EMBL/GenBank/DDBJ whole genome shotgun (WGS) entry which is preliminary data.</text>
</comment>
<dbReference type="Gene3D" id="3.40.50.150">
    <property type="entry name" value="Vaccinia Virus protein VP39"/>
    <property type="match status" value="1"/>
</dbReference>
<dbReference type="InterPro" id="IPR029063">
    <property type="entry name" value="SAM-dependent_MTases_sf"/>
</dbReference>
<keyword evidence="3" id="KW-1185">Reference proteome</keyword>
<proteinExistence type="predicted"/>
<gene>
    <name evidence="2" type="ORF">Q4T40_20140</name>
</gene>
<dbReference type="GO" id="GO:0032259">
    <property type="term" value="P:methylation"/>
    <property type="evidence" value="ECO:0007669"/>
    <property type="project" value="UniProtKB-KW"/>
</dbReference>
<evidence type="ECO:0000313" key="3">
    <source>
        <dbReference type="Proteomes" id="UP001254848"/>
    </source>
</evidence>
<evidence type="ECO:0000259" key="1">
    <source>
        <dbReference type="Pfam" id="PF08241"/>
    </source>
</evidence>
<dbReference type="EMBL" id="JAUOZS010000001">
    <property type="protein sequence ID" value="MDT8903543.1"/>
    <property type="molecule type" value="Genomic_DNA"/>
</dbReference>
<dbReference type="InterPro" id="IPR052356">
    <property type="entry name" value="Thiol_S-MT"/>
</dbReference>
<accession>A0ABU3P4W8</accession>
<dbReference type="PANTHER" id="PTHR45036:SF1">
    <property type="entry name" value="METHYLTRANSFERASE LIKE 7A"/>
    <property type="match status" value="1"/>
</dbReference>
<dbReference type="CDD" id="cd02440">
    <property type="entry name" value="AdoMet_MTases"/>
    <property type="match status" value="1"/>
</dbReference>
<dbReference type="GO" id="GO:0008168">
    <property type="term" value="F:methyltransferase activity"/>
    <property type="evidence" value="ECO:0007669"/>
    <property type="project" value="UniProtKB-KW"/>
</dbReference>
<name>A0ABU3P4W8_9FIRM</name>
<dbReference type="InterPro" id="IPR013216">
    <property type="entry name" value="Methyltransf_11"/>
</dbReference>
<dbReference type="EC" id="2.1.-.-" evidence="2"/>
<keyword evidence="2" id="KW-0489">Methyltransferase</keyword>
<protein>
    <submittedName>
        <fullName evidence="2">Class I SAM-dependent methyltransferase</fullName>
        <ecNumber evidence="2">2.1.-.-</ecNumber>
    </submittedName>
</protein>
<dbReference type="RefSeq" id="WP_413781998.1">
    <property type="nucleotide sequence ID" value="NZ_JAUOZS010000001.1"/>
</dbReference>
<sequence>MRGTEELTEKIRRRYNRAALFYDMMDRMVSADLRQRALAHASGKVLEIGVGTGANLPFYPAGCDVTGIDFSPGMLAKARGKLHLAKVPVTLYEMDAQRMAFADGTFDTVVATCVFCSVPDPVKGLMEARRVCKPTGKVILLEHVRSDDPVLGRIMDILHPVSLYMVGANINRRTVENTMIAGLRPESVENVKGKIVKLIIATP</sequence>
<evidence type="ECO:0000313" key="2">
    <source>
        <dbReference type="EMBL" id="MDT8903543.1"/>
    </source>
</evidence>
<feature type="domain" description="Methyltransferase type 11" evidence="1">
    <location>
        <begin position="46"/>
        <end position="140"/>
    </location>
</feature>
<keyword evidence="2" id="KW-0808">Transferase</keyword>
<dbReference type="Pfam" id="PF08241">
    <property type="entry name" value="Methyltransf_11"/>
    <property type="match status" value="1"/>
</dbReference>
<dbReference type="SUPFAM" id="SSF53335">
    <property type="entry name" value="S-adenosyl-L-methionine-dependent methyltransferases"/>
    <property type="match status" value="1"/>
</dbReference>
<organism evidence="2 3">
    <name type="scientific">Anaeroselena agilis</name>
    <dbReference type="NCBI Taxonomy" id="3063788"/>
    <lineage>
        <taxon>Bacteria</taxon>
        <taxon>Bacillati</taxon>
        <taxon>Bacillota</taxon>
        <taxon>Negativicutes</taxon>
        <taxon>Acetonemataceae</taxon>
        <taxon>Anaeroselena</taxon>
    </lineage>
</organism>
<dbReference type="Proteomes" id="UP001254848">
    <property type="component" value="Unassembled WGS sequence"/>
</dbReference>
<reference evidence="2 3" key="1">
    <citation type="submission" date="2023-07" db="EMBL/GenBank/DDBJ databases">
        <title>The novel representative of Negativicutes class, Anaeroselena agilis gen. nov. sp. nov.</title>
        <authorList>
            <person name="Prokofeva M.I."/>
            <person name="Elcheninov A.G."/>
            <person name="Klyukina A."/>
            <person name="Kublanov I.V."/>
            <person name="Frolov E.N."/>
            <person name="Podosokorskaya O.A."/>
        </authorList>
    </citation>
    <scope>NUCLEOTIDE SEQUENCE [LARGE SCALE GENOMIC DNA]</scope>
    <source>
        <strain evidence="2 3">4137-cl</strain>
    </source>
</reference>